<dbReference type="Proteomes" id="UP000325313">
    <property type="component" value="Unassembled WGS sequence"/>
</dbReference>
<protein>
    <submittedName>
        <fullName evidence="2">Uncharacterized protein</fullName>
    </submittedName>
</protein>
<gene>
    <name evidence="2" type="ORF">PGT21_035720</name>
    <name evidence="4" type="ORF">PGT21_037302</name>
    <name evidence="3" type="ORF">PGTUg99_011132</name>
    <name evidence="1" type="ORF">PGTUg99_027841</name>
</gene>
<evidence type="ECO:0000313" key="1">
    <source>
        <dbReference type="EMBL" id="KAA1073104.1"/>
    </source>
</evidence>
<dbReference type="EMBL" id="VDEP01000475">
    <property type="protein sequence ID" value="KAA1073104.1"/>
    <property type="molecule type" value="Genomic_DNA"/>
</dbReference>
<evidence type="ECO:0000313" key="6">
    <source>
        <dbReference type="Proteomes" id="UP000325313"/>
    </source>
</evidence>
<evidence type="ECO:0000313" key="2">
    <source>
        <dbReference type="EMBL" id="KAA1084814.1"/>
    </source>
</evidence>
<reference evidence="5 6" key="1">
    <citation type="submission" date="2019-05" db="EMBL/GenBank/DDBJ databases">
        <title>Emergence of the Ug99 lineage of the wheat stem rust pathogen through somatic hybridization.</title>
        <authorList>
            <person name="Li F."/>
            <person name="Upadhyaya N.M."/>
            <person name="Sperschneider J."/>
            <person name="Matny O."/>
            <person name="Nguyen-Phuc H."/>
            <person name="Mago R."/>
            <person name="Raley C."/>
            <person name="Miller M.E."/>
            <person name="Silverstein K.A.T."/>
            <person name="Henningsen E."/>
            <person name="Hirsch C.D."/>
            <person name="Visser B."/>
            <person name="Pretorius Z.A."/>
            <person name="Steffenson B.J."/>
            <person name="Schwessinger B."/>
            <person name="Dodds P.N."/>
            <person name="Figueroa M."/>
        </authorList>
    </citation>
    <scope>NUCLEOTIDE SEQUENCE [LARGE SCALE GENOMIC DNA]</scope>
    <source>
        <strain evidence="2">21-0</strain>
        <strain evidence="1 6">Ug99</strain>
    </source>
</reference>
<evidence type="ECO:0000313" key="5">
    <source>
        <dbReference type="Proteomes" id="UP000324748"/>
    </source>
</evidence>
<evidence type="ECO:0000313" key="3">
    <source>
        <dbReference type="EMBL" id="KAA1114044.1"/>
    </source>
</evidence>
<dbReference type="EMBL" id="VSWC01000118">
    <property type="protein sequence ID" value="KAA1084814.1"/>
    <property type="molecule type" value="Genomic_DNA"/>
</dbReference>
<dbReference type="EMBL" id="VSWC01000001">
    <property type="protein sequence ID" value="KAA1120241.1"/>
    <property type="molecule type" value="Genomic_DNA"/>
</dbReference>
<keyword evidence="5" id="KW-1185">Reference proteome</keyword>
<dbReference type="AlphaFoldDB" id="A0A5B0N8R1"/>
<comment type="caution">
    <text evidence="2">The sequence shown here is derived from an EMBL/GenBank/DDBJ whole genome shotgun (WGS) entry which is preliminary data.</text>
</comment>
<sequence>MPIVTANAPDGFQYTVETCFAGSSHETLGCIALLVHGTEASNVWLAGSHSNNG</sequence>
<dbReference type="Proteomes" id="UP000324748">
    <property type="component" value="Unassembled WGS sequence"/>
</dbReference>
<evidence type="ECO:0000313" key="4">
    <source>
        <dbReference type="EMBL" id="KAA1120241.1"/>
    </source>
</evidence>
<accession>A0A5B0N8R1</accession>
<name>A0A5B0N8R1_PUCGR</name>
<organism evidence="2 5">
    <name type="scientific">Puccinia graminis f. sp. tritici</name>
    <dbReference type="NCBI Taxonomy" id="56615"/>
    <lineage>
        <taxon>Eukaryota</taxon>
        <taxon>Fungi</taxon>
        <taxon>Dikarya</taxon>
        <taxon>Basidiomycota</taxon>
        <taxon>Pucciniomycotina</taxon>
        <taxon>Pucciniomycetes</taxon>
        <taxon>Pucciniales</taxon>
        <taxon>Pucciniaceae</taxon>
        <taxon>Puccinia</taxon>
    </lineage>
</organism>
<proteinExistence type="predicted"/>
<dbReference type="EMBL" id="VDEP01000273">
    <property type="protein sequence ID" value="KAA1114044.1"/>
    <property type="molecule type" value="Genomic_DNA"/>
</dbReference>